<dbReference type="Proteomes" id="UP000192746">
    <property type="component" value="Unassembled WGS sequence"/>
</dbReference>
<dbReference type="EMBL" id="ARYN01000008">
    <property type="protein sequence ID" value="ORL45652.1"/>
    <property type="molecule type" value="Genomic_DNA"/>
</dbReference>
<dbReference type="Pfam" id="PF13598">
    <property type="entry name" value="DUF4139"/>
    <property type="match status" value="1"/>
</dbReference>
<accession>A0A1Y1T4J2</accession>
<organism evidence="4 5">
    <name type="scientific">Zunongwangia atlantica 22II14-10F7</name>
    <dbReference type="NCBI Taxonomy" id="1185767"/>
    <lineage>
        <taxon>Bacteria</taxon>
        <taxon>Pseudomonadati</taxon>
        <taxon>Bacteroidota</taxon>
        <taxon>Flavobacteriia</taxon>
        <taxon>Flavobacteriales</taxon>
        <taxon>Flavobacteriaceae</taxon>
        <taxon>Zunongwangia</taxon>
    </lineage>
</organism>
<protein>
    <recommendedName>
        <fullName evidence="6">Mucoidy inhibitor MuiA family protein</fullName>
    </recommendedName>
</protein>
<dbReference type="Pfam" id="PF13600">
    <property type="entry name" value="DUF4140"/>
    <property type="match status" value="1"/>
</dbReference>
<gene>
    <name evidence="4" type="ORF">IIF7_10583</name>
</gene>
<evidence type="ECO:0000313" key="5">
    <source>
        <dbReference type="Proteomes" id="UP000192746"/>
    </source>
</evidence>
<feature type="domain" description="DUF4140" evidence="3">
    <location>
        <begin position="46"/>
        <end position="144"/>
    </location>
</feature>
<dbReference type="STRING" id="1185767.IIF7_10583"/>
<keyword evidence="1" id="KW-0175">Coiled coil</keyword>
<feature type="domain" description="DUF4139" evidence="2">
    <location>
        <begin position="229"/>
        <end position="629"/>
    </location>
</feature>
<evidence type="ECO:0008006" key="6">
    <source>
        <dbReference type="Google" id="ProtNLM"/>
    </source>
</evidence>
<evidence type="ECO:0000313" key="4">
    <source>
        <dbReference type="EMBL" id="ORL45652.1"/>
    </source>
</evidence>
<feature type="coiled-coil region" evidence="1">
    <location>
        <begin position="106"/>
        <end position="133"/>
    </location>
</feature>
<keyword evidence="5" id="KW-1185">Reference proteome</keyword>
<dbReference type="InterPro" id="IPR025554">
    <property type="entry name" value="DUF4140"/>
</dbReference>
<dbReference type="SUPFAM" id="SSF49464">
    <property type="entry name" value="Carboxypeptidase regulatory domain-like"/>
    <property type="match status" value="1"/>
</dbReference>
<evidence type="ECO:0000259" key="3">
    <source>
        <dbReference type="Pfam" id="PF13600"/>
    </source>
</evidence>
<evidence type="ECO:0000259" key="2">
    <source>
        <dbReference type="Pfam" id="PF13598"/>
    </source>
</evidence>
<dbReference type="InterPro" id="IPR008969">
    <property type="entry name" value="CarboxyPept-like_regulatory"/>
</dbReference>
<dbReference type="FunFam" id="2.60.40.1120:FF:000003">
    <property type="entry name" value="Outer membrane protein Omp121"/>
    <property type="match status" value="1"/>
</dbReference>
<dbReference type="Pfam" id="PF13715">
    <property type="entry name" value="CarbopepD_reg_2"/>
    <property type="match status" value="1"/>
</dbReference>
<proteinExistence type="predicted"/>
<dbReference type="PANTHER" id="PTHR31005:SF8">
    <property type="entry name" value="DUF4139 DOMAIN-CONTAINING PROTEIN"/>
    <property type="match status" value="1"/>
</dbReference>
<evidence type="ECO:0000256" key="1">
    <source>
        <dbReference type="SAM" id="Coils"/>
    </source>
</evidence>
<sequence>MLILLSLKGLQNYIMKIINLLVIAFLALPLTAQTTEKEIKTEVSGVTVFLEGAQVSRKKNIAVNSGISILKFTNLSPFIDAKSVQVKAEGDITVLSVNHQQNYLNELKKSSELENLENNITQINQKLEIENTYLSIIREQIIFLQENRDIGGKNEQVNISNLEQASNFYGKKLTELKLSEVERVRNVEKLVAEKTKIENQINSISSKKDFPNGEILVKIEAKQSTTFPIEITYLVGNAGWFPSYDIRAKNIKEPINLVYKANVKQDTKVDWKNVKLKFSSANPNTSGLAPKLRTYYLGYNTLPPSYNLTNNSVTGKVVDENGDPLPGANVMIEGSTIGTVTDFDGYYSITIPNEESRLSFSYVGFESQKVPANRSQIDIVLKPDSAALDEVVVVGYGRSNRSVSRTLAGKVAGVSVNSKKKNESIPVPSVQKENQTTVDFEIEMPYTINSDNKSYVVEMTNYELPAQYQYYAVPKIQKDAFLIANINNWEQYNLLEGEANIFFEGTYIGKSLMDVRYITDTLEVSLGIDKKVSVNRQKLKDFTEKQFIGNKKEEIREWEISIKNNKNEAINMIVLDQVPVATSEDISIDIENISNGKLNEENGEVEWDFSLEPTQEIKFNLKYSAKYAKSRNLILE</sequence>
<dbReference type="PANTHER" id="PTHR31005">
    <property type="entry name" value="DUF4139 DOMAIN-CONTAINING PROTEIN"/>
    <property type="match status" value="1"/>
</dbReference>
<name>A0A1Y1T4J2_9FLAO</name>
<dbReference type="NCBIfam" id="TIGR02231">
    <property type="entry name" value="mucoidy inhibitor MuiA family protein"/>
    <property type="match status" value="2"/>
</dbReference>
<dbReference type="InterPro" id="IPR037291">
    <property type="entry name" value="DUF4139"/>
</dbReference>
<reference evidence="4 5" key="1">
    <citation type="submission" date="2013-04" db="EMBL/GenBank/DDBJ databases">
        <title>Zunongwangia sp. 22II14-10F7 Genome Sequencing.</title>
        <authorList>
            <person name="Lai Q."/>
            <person name="Shao Z."/>
        </authorList>
    </citation>
    <scope>NUCLEOTIDE SEQUENCE [LARGE SCALE GENOMIC DNA]</scope>
    <source>
        <strain evidence="4 5">22II14-10F7</strain>
    </source>
</reference>
<dbReference type="InterPro" id="IPR011935">
    <property type="entry name" value="CHP02231"/>
</dbReference>
<dbReference type="Gene3D" id="2.60.40.1120">
    <property type="entry name" value="Carboxypeptidase-like, regulatory domain"/>
    <property type="match status" value="1"/>
</dbReference>
<dbReference type="AlphaFoldDB" id="A0A1Y1T4J2"/>
<comment type="caution">
    <text evidence="4">The sequence shown here is derived from an EMBL/GenBank/DDBJ whole genome shotgun (WGS) entry which is preliminary data.</text>
</comment>